<dbReference type="GO" id="GO:0008061">
    <property type="term" value="F:chitin binding"/>
    <property type="evidence" value="ECO:0007669"/>
    <property type="project" value="UniProtKB-KW"/>
</dbReference>
<dbReference type="SMART" id="SM00257">
    <property type="entry name" value="LysM"/>
    <property type="match status" value="3"/>
</dbReference>
<sequence length="512" mass="54556">MRASNNAIFYFLLQISIFQDVSGIQIWSSPGALPTTIPASCRAVLSQNITCNPQLINAAFISAGRALDNVTATEYCTPTCYSSIKTFKTNVDLRCGSTSYAMYANSTFEQSGAQIADPLAWAYNVTCIEDSTGFCLADLYNGTKTACSDCSLKYGAAMLSSDYGRVKVQPSAFSSLLSSCGTPASSYPYTYTSTSTTSTSTSTATSTANCTGTTYTVTSADTCQSISQSNSIAIDRLIAQNELDYNCTSLTSGSSLCLGESCALQTITANQTCADIIGRNGFTTIQLISWNPTIHSNCDNLDSMVGRSICVSPPGTTNYTTSQMNITTSTLSSMFSGPWTTGTADMNPPNMTTEWYNTQTTFPAGATGTYLANATLSSLVAERTIYCPITDQNYTDGITEADLPDACAPLIEPYCWPNISAPIPTSTRFPAVCTPTLDPTTTSTAAAVPSPTEPETVDTCTKYYQVLDGDSCSSIASNFDITLDQFDTWNPYVGTDCVKLFLGYYVCIKASS</sequence>
<evidence type="ECO:0000313" key="6">
    <source>
        <dbReference type="Proteomes" id="UP000019487"/>
    </source>
</evidence>
<comment type="caution">
    <text evidence="5">The sequence shown here is derived from an EMBL/GenBank/DDBJ whole genome shotgun (WGS) entry which is preliminary data.</text>
</comment>
<proteinExistence type="predicted"/>
<name>W9C3U2_SCLBF</name>
<dbReference type="PANTHER" id="PTHR34997:SF1">
    <property type="entry name" value="PEPTIDOGLYCAN-BINDING LYSIN DOMAIN"/>
    <property type="match status" value="1"/>
</dbReference>
<gene>
    <name evidence="5" type="ORF">SBOR_9262</name>
</gene>
<keyword evidence="3" id="KW-0732">Signal</keyword>
<feature type="signal peptide" evidence="3">
    <location>
        <begin position="1"/>
        <end position="23"/>
    </location>
</feature>
<dbReference type="AlphaFoldDB" id="W9C3U2"/>
<evidence type="ECO:0000313" key="5">
    <source>
        <dbReference type="EMBL" id="ESZ90353.1"/>
    </source>
</evidence>
<evidence type="ECO:0000259" key="4">
    <source>
        <dbReference type="PROSITE" id="PS51782"/>
    </source>
</evidence>
<dbReference type="InterPro" id="IPR036779">
    <property type="entry name" value="LysM_dom_sf"/>
</dbReference>
<dbReference type="STRING" id="1432307.W9C3U2"/>
<feature type="domain" description="LysM" evidence="4">
    <location>
        <begin position="462"/>
        <end position="508"/>
    </location>
</feature>
<dbReference type="InterPro" id="IPR018392">
    <property type="entry name" value="LysM"/>
</dbReference>
<dbReference type="EMBL" id="AYSA01000644">
    <property type="protein sequence ID" value="ESZ90353.1"/>
    <property type="molecule type" value="Genomic_DNA"/>
</dbReference>
<feature type="domain" description="LysM" evidence="4">
    <location>
        <begin position="213"/>
        <end position="258"/>
    </location>
</feature>
<reference evidence="5 6" key="1">
    <citation type="journal article" date="2014" name="Genome Announc.">
        <title>Draft genome sequence of Sclerotinia borealis, a psychrophilic plant pathogenic fungus.</title>
        <authorList>
            <person name="Mardanov A.V."/>
            <person name="Beletsky A.V."/>
            <person name="Kadnikov V.V."/>
            <person name="Ignatov A.N."/>
            <person name="Ravin N.V."/>
        </authorList>
    </citation>
    <scope>NUCLEOTIDE SEQUENCE [LARGE SCALE GENOMIC DNA]</scope>
    <source>
        <strain evidence="6">F-4157</strain>
    </source>
</reference>
<keyword evidence="6" id="KW-1185">Reference proteome</keyword>
<dbReference type="Gene3D" id="3.10.350.10">
    <property type="entry name" value="LysM domain"/>
    <property type="match status" value="3"/>
</dbReference>
<organism evidence="5 6">
    <name type="scientific">Sclerotinia borealis (strain F-4128)</name>
    <dbReference type="NCBI Taxonomy" id="1432307"/>
    <lineage>
        <taxon>Eukaryota</taxon>
        <taxon>Fungi</taxon>
        <taxon>Dikarya</taxon>
        <taxon>Ascomycota</taxon>
        <taxon>Pezizomycotina</taxon>
        <taxon>Leotiomycetes</taxon>
        <taxon>Helotiales</taxon>
        <taxon>Sclerotiniaceae</taxon>
        <taxon>Sclerotinia</taxon>
    </lineage>
</organism>
<dbReference type="SUPFAM" id="SSF54106">
    <property type="entry name" value="LysM domain"/>
    <property type="match status" value="2"/>
</dbReference>
<keyword evidence="2" id="KW-0843">Virulence</keyword>
<dbReference type="CDD" id="cd00118">
    <property type="entry name" value="LysM"/>
    <property type="match status" value="2"/>
</dbReference>
<dbReference type="OrthoDB" id="5985073at2759"/>
<dbReference type="PANTHER" id="PTHR34997">
    <property type="entry name" value="AM15"/>
    <property type="match status" value="1"/>
</dbReference>
<accession>W9C3U2</accession>
<keyword evidence="1" id="KW-0147">Chitin-binding</keyword>
<evidence type="ECO:0000256" key="2">
    <source>
        <dbReference type="ARBA" id="ARBA00023026"/>
    </source>
</evidence>
<evidence type="ECO:0000256" key="3">
    <source>
        <dbReference type="SAM" id="SignalP"/>
    </source>
</evidence>
<dbReference type="HOGENOM" id="CLU_010591_7_0_1"/>
<evidence type="ECO:0000256" key="1">
    <source>
        <dbReference type="ARBA" id="ARBA00022669"/>
    </source>
</evidence>
<dbReference type="PROSITE" id="PS51782">
    <property type="entry name" value="LYSM"/>
    <property type="match status" value="2"/>
</dbReference>
<feature type="chain" id="PRO_5004918056" evidence="3">
    <location>
        <begin position="24"/>
        <end position="512"/>
    </location>
</feature>
<protein>
    <submittedName>
        <fullName evidence="5">LysM domain-containing protein</fullName>
    </submittedName>
</protein>
<dbReference type="InterPro" id="IPR052210">
    <property type="entry name" value="LysM1-like"/>
</dbReference>
<dbReference type="Pfam" id="PF01476">
    <property type="entry name" value="LysM"/>
    <property type="match status" value="2"/>
</dbReference>
<dbReference type="Proteomes" id="UP000019487">
    <property type="component" value="Unassembled WGS sequence"/>
</dbReference>